<evidence type="ECO:0000313" key="2">
    <source>
        <dbReference type="EMBL" id="GBN68784.1"/>
    </source>
</evidence>
<evidence type="ECO:0000313" key="3">
    <source>
        <dbReference type="EMBL" id="GBN68795.1"/>
    </source>
</evidence>
<dbReference type="EMBL" id="BGPR01015323">
    <property type="protein sequence ID" value="GBN68795.1"/>
    <property type="molecule type" value="Genomic_DNA"/>
</dbReference>
<gene>
    <name evidence="3" type="ORF">AVEN_118827_1</name>
    <name evidence="2" type="ORF">AVEN_61326_1</name>
</gene>
<proteinExistence type="predicted"/>
<name>A0A4Y2R0D0_ARAVE</name>
<sequence>NVKPAIHLKAIHAICPKTVFFSTHFNRKIQAHHSFEAPNCAGHRESKDRSPYRRSSTPTIPPTQRISDFLSSKRGPNLVRSFDVPPTLVQGSKLESAHEVLDFDFVGIPTSPSRYAHFHLFLKLTIAFSFPCSKNSSLD</sequence>
<comment type="caution">
    <text evidence="3">The sequence shown here is derived from an EMBL/GenBank/DDBJ whole genome shotgun (WGS) entry which is preliminary data.</text>
</comment>
<feature type="compositionally biased region" description="Basic and acidic residues" evidence="1">
    <location>
        <begin position="42"/>
        <end position="51"/>
    </location>
</feature>
<protein>
    <submittedName>
        <fullName evidence="3">Uncharacterized protein</fullName>
    </submittedName>
</protein>
<organism evidence="3 4">
    <name type="scientific">Araneus ventricosus</name>
    <name type="common">Orbweaver spider</name>
    <name type="synonym">Epeira ventricosa</name>
    <dbReference type="NCBI Taxonomy" id="182803"/>
    <lineage>
        <taxon>Eukaryota</taxon>
        <taxon>Metazoa</taxon>
        <taxon>Ecdysozoa</taxon>
        <taxon>Arthropoda</taxon>
        <taxon>Chelicerata</taxon>
        <taxon>Arachnida</taxon>
        <taxon>Araneae</taxon>
        <taxon>Araneomorphae</taxon>
        <taxon>Entelegynae</taxon>
        <taxon>Araneoidea</taxon>
        <taxon>Araneidae</taxon>
        <taxon>Araneus</taxon>
    </lineage>
</organism>
<evidence type="ECO:0000256" key="1">
    <source>
        <dbReference type="SAM" id="MobiDB-lite"/>
    </source>
</evidence>
<evidence type="ECO:0000313" key="4">
    <source>
        <dbReference type="Proteomes" id="UP000499080"/>
    </source>
</evidence>
<keyword evidence="4" id="KW-1185">Reference proteome</keyword>
<dbReference type="AlphaFoldDB" id="A0A4Y2R0D0"/>
<feature type="non-terminal residue" evidence="3">
    <location>
        <position position="1"/>
    </location>
</feature>
<accession>A0A4Y2R0D0</accession>
<feature type="region of interest" description="Disordered" evidence="1">
    <location>
        <begin position="36"/>
        <end position="70"/>
    </location>
</feature>
<dbReference type="EMBL" id="BGPR01015319">
    <property type="protein sequence ID" value="GBN68784.1"/>
    <property type="molecule type" value="Genomic_DNA"/>
</dbReference>
<reference evidence="3 4" key="1">
    <citation type="journal article" date="2019" name="Sci. Rep.">
        <title>Orb-weaving spider Araneus ventricosus genome elucidates the spidroin gene catalogue.</title>
        <authorList>
            <person name="Kono N."/>
            <person name="Nakamura H."/>
            <person name="Ohtoshi R."/>
            <person name="Moran D.A.P."/>
            <person name="Shinohara A."/>
            <person name="Yoshida Y."/>
            <person name="Fujiwara M."/>
            <person name="Mori M."/>
            <person name="Tomita M."/>
            <person name="Arakawa K."/>
        </authorList>
    </citation>
    <scope>NUCLEOTIDE SEQUENCE [LARGE SCALE GENOMIC DNA]</scope>
</reference>
<dbReference type="Proteomes" id="UP000499080">
    <property type="component" value="Unassembled WGS sequence"/>
</dbReference>
<feature type="compositionally biased region" description="Polar residues" evidence="1">
    <location>
        <begin position="53"/>
        <end position="70"/>
    </location>
</feature>